<dbReference type="Gene3D" id="1.10.620.20">
    <property type="entry name" value="Ribonucleotide Reductase, subunit A"/>
    <property type="match status" value="1"/>
</dbReference>
<feature type="domain" description="TRASH" evidence="1">
    <location>
        <begin position="47"/>
        <end position="84"/>
    </location>
</feature>
<dbReference type="InterPro" id="IPR011017">
    <property type="entry name" value="TRASH_dom"/>
</dbReference>
<evidence type="ECO:0000313" key="3">
    <source>
        <dbReference type="Proteomes" id="UP001207742"/>
    </source>
</evidence>
<proteinExistence type="predicted"/>
<evidence type="ECO:0000313" key="2">
    <source>
        <dbReference type="EMBL" id="MCW3487389.1"/>
    </source>
</evidence>
<dbReference type="InterPro" id="IPR007029">
    <property type="entry name" value="YHS_dom"/>
</dbReference>
<dbReference type="InterPro" id="IPR012348">
    <property type="entry name" value="RNR-like"/>
</dbReference>
<accession>A0ABT3IUL9</accession>
<keyword evidence="3" id="KW-1185">Reference proteome</keyword>
<evidence type="ECO:0000259" key="1">
    <source>
        <dbReference type="SMART" id="SM00746"/>
    </source>
</evidence>
<dbReference type="EMBL" id="JAPDNS010000002">
    <property type="protein sequence ID" value="MCW3487389.1"/>
    <property type="molecule type" value="Genomic_DNA"/>
</dbReference>
<dbReference type="SUPFAM" id="SSF47240">
    <property type="entry name" value="Ferritin-like"/>
    <property type="match status" value="1"/>
</dbReference>
<reference evidence="2 3" key="1">
    <citation type="submission" date="2022-10" db="EMBL/GenBank/DDBJ databases">
        <title>Chitinophaga nivalis PC15 sp. nov., isolated from Pyeongchang county, South Korea.</title>
        <authorList>
            <person name="Trinh H.N."/>
        </authorList>
    </citation>
    <scope>NUCLEOTIDE SEQUENCE [LARGE SCALE GENOMIC DNA]</scope>
    <source>
        <strain evidence="2 3">PC14</strain>
    </source>
</reference>
<dbReference type="SMART" id="SM00746">
    <property type="entry name" value="TRASH"/>
    <property type="match status" value="1"/>
</dbReference>
<dbReference type="PROSITE" id="PS51257">
    <property type="entry name" value="PROKAR_LIPOPROTEIN"/>
    <property type="match status" value="1"/>
</dbReference>
<comment type="caution">
    <text evidence="2">The sequence shown here is derived from an EMBL/GenBank/DDBJ whole genome shotgun (WGS) entry which is preliminary data.</text>
</comment>
<dbReference type="InterPro" id="IPR009078">
    <property type="entry name" value="Ferritin-like_SF"/>
</dbReference>
<dbReference type="RefSeq" id="WP_264734199.1">
    <property type="nucleotide sequence ID" value="NZ_JAPDNR010000001.1"/>
</dbReference>
<protein>
    <submittedName>
        <fullName evidence="2">YHS domain-containing protein</fullName>
    </submittedName>
</protein>
<organism evidence="2 3">
    <name type="scientific">Chitinophaga nivalis</name>
    <dbReference type="NCBI Taxonomy" id="2991709"/>
    <lineage>
        <taxon>Bacteria</taxon>
        <taxon>Pseudomonadati</taxon>
        <taxon>Bacteroidota</taxon>
        <taxon>Chitinophagia</taxon>
        <taxon>Chitinophagales</taxon>
        <taxon>Chitinophagaceae</taxon>
        <taxon>Chitinophaga</taxon>
    </lineage>
</organism>
<dbReference type="Pfam" id="PF04945">
    <property type="entry name" value="YHS"/>
    <property type="match status" value="1"/>
</dbReference>
<name>A0ABT3IUL9_9BACT</name>
<dbReference type="Proteomes" id="UP001207742">
    <property type="component" value="Unassembled WGS sequence"/>
</dbReference>
<sequence>MMKHIFLAAGAVLLFACGQTGKPAASQEAPAADTTQAVAAVSDKFPDPVCGMPYDTSYKESMVFHGDTLHFCSVTCKDVFSKAPEKFMAKLKH</sequence>
<gene>
    <name evidence="2" type="ORF">OL497_26065</name>
</gene>